<dbReference type="CDD" id="cd02440">
    <property type="entry name" value="AdoMet_MTases"/>
    <property type="match status" value="1"/>
</dbReference>
<sequence>MDKMLNSQKEDFKDTNVERNNNSFDVLDHYRNIADKYDYFYKEVHQGYIPILMKCLDLKPEHVVADIGSGTGAIAKDLFELSDLHNPIWCVDPSPEMQEVARQKKGVNSILKTAEEFFSNPQISERFDRVIATISAHHFVNADAVFEGILRSLRPGGFFLQFNAIKSTLPSFKSAKMLLSQCFERESEFSDLLLRKIGLNGKISEEEFSFSAGIKKSKLYERYRCRFVSLFQKLSDDQIEEGINELDNEHFQNVNDDEVINYECAVLVTKVEKVA</sequence>
<reference evidence="2 3" key="1">
    <citation type="submission" date="2022-05" db="EMBL/GenBank/DDBJ databases">
        <authorList>
            <consortium name="Genoscope - CEA"/>
            <person name="William W."/>
        </authorList>
    </citation>
    <scope>NUCLEOTIDE SEQUENCE [LARGE SCALE GENOMIC DNA]</scope>
</reference>
<comment type="caution">
    <text evidence="2">The sequence shown here is derived from an EMBL/GenBank/DDBJ whole genome shotgun (WGS) entry which is preliminary data.</text>
</comment>
<keyword evidence="3" id="KW-1185">Reference proteome</keyword>
<dbReference type="InterPro" id="IPR029063">
    <property type="entry name" value="SAM-dependent_MTases_sf"/>
</dbReference>
<accession>A0ABN8NB42</accession>
<gene>
    <name evidence="2" type="ORF">PEVE_00041085</name>
</gene>
<evidence type="ECO:0000259" key="1">
    <source>
        <dbReference type="Pfam" id="PF08241"/>
    </source>
</evidence>
<dbReference type="EMBL" id="CALNXI010000771">
    <property type="protein sequence ID" value="CAH3045487.1"/>
    <property type="molecule type" value="Genomic_DNA"/>
</dbReference>
<proteinExistence type="predicted"/>
<evidence type="ECO:0000313" key="3">
    <source>
        <dbReference type="Proteomes" id="UP001159427"/>
    </source>
</evidence>
<dbReference type="InterPro" id="IPR013216">
    <property type="entry name" value="Methyltransf_11"/>
</dbReference>
<feature type="domain" description="Methyltransferase type 11" evidence="1">
    <location>
        <begin position="66"/>
        <end position="160"/>
    </location>
</feature>
<organism evidence="2 3">
    <name type="scientific">Porites evermanni</name>
    <dbReference type="NCBI Taxonomy" id="104178"/>
    <lineage>
        <taxon>Eukaryota</taxon>
        <taxon>Metazoa</taxon>
        <taxon>Cnidaria</taxon>
        <taxon>Anthozoa</taxon>
        <taxon>Hexacorallia</taxon>
        <taxon>Scleractinia</taxon>
        <taxon>Fungiina</taxon>
        <taxon>Poritidae</taxon>
        <taxon>Porites</taxon>
    </lineage>
</organism>
<dbReference type="Pfam" id="PF08241">
    <property type="entry name" value="Methyltransf_11"/>
    <property type="match status" value="1"/>
</dbReference>
<dbReference type="SUPFAM" id="SSF53335">
    <property type="entry name" value="S-adenosyl-L-methionine-dependent methyltransferases"/>
    <property type="match status" value="1"/>
</dbReference>
<dbReference type="Gene3D" id="3.40.50.150">
    <property type="entry name" value="Vaccinia Virus protein VP39"/>
    <property type="match status" value="1"/>
</dbReference>
<name>A0ABN8NB42_9CNID</name>
<evidence type="ECO:0000313" key="2">
    <source>
        <dbReference type="EMBL" id="CAH3045487.1"/>
    </source>
</evidence>
<protein>
    <recommendedName>
        <fullName evidence="1">Methyltransferase type 11 domain-containing protein</fullName>
    </recommendedName>
</protein>
<dbReference type="Proteomes" id="UP001159427">
    <property type="component" value="Unassembled WGS sequence"/>
</dbReference>